<dbReference type="EMBL" id="CP053085">
    <property type="protein sequence ID" value="QJR37071.1"/>
    <property type="molecule type" value="Genomic_DNA"/>
</dbReference>
<dbReference type="Proteomes" id="UP000500938">
    <property type="component" value="Chromosome"/>
</dbReference>
<evidence type="ECO:0000256" key="1">
    <source>
        <dbReference type="SAM" id="SignalP"/>
    </source>
</evidence>
<protein>
    <submittedName>
        <fullName evidence="3">BON domain-containing protein</fullName>
    </submittedName>
</protein>
<evidence type="ECO:0000313" key="4">
    <source>
        <dbReference type="Proteomes" id="UP000500938"/>
    </source>
</evidence>
<keyword evidence="1" id="KW-0732">Signal</keyword>
<dbReference type="Pfam" id="PF04972">
    <property type="entry name" value="BON"/>
    <property type="match status" value="2"/>
</dbReference>
<dbReference type="RefSeq" id="WP_171226504.1">
    <property type="nucleotide sequence ID" value="NZ_CP053085.1"/>
</dbReference>
<sequence length="160" mass="16152">MIRTRMRTRGFISAVTLSVALALTACAPKDADVKAAVDTAITGVSGVSVAVTNGVATISGEFADEATRASTTAKVAAVKGVKSVADSSTIAPPPVVISPDDALRTSVATALAAFPTLTATISDGVITLNGEIKKADLPMAMQALSALNPKKIDNKATVKK</sequence>
<dbReference type="PROSITE" id="PS50914">
    <property type="entry name" value="BON"/>
    <property type="match status" value="1"/>
</dbReference>
<dbReference type="AlphaFoldDB" id="A0A6M4IXX0"/>
<dbReference type="Gene3D" id="3.40.1520.20">
    <property type="match status" value="1"/>
</dbReference>
<proteinExistence type="predicted"/>
<dbReference type="PROSITE" id="PS51257">
    <property type="entry name" value="PROKAR_LIPOPROTEIN"/>
    <property type="match status" value="1"/>
</dbReference>
<feature type="domain" description="BON" evidence="2">
    <location>
        <begin position="23"/>
        <end position="92"/>
    </location>
</feature>
<dbReference type="InterPro" id="IPR007055">
    <property type="entry name" value="BON_dom"/>
</dbReference>
<reference evidence="3 4" key="1">
    <citation type="submission" date="2020-05" db="EMBL/GenBank/DDBJ databases">
        <title>Complete genome sequence of Gemmatimonas greenlandica TET16.</title>
        <authorList>
            <person name="Zeng Y."/>
        </authorList>
    </citation>
    <scope>NUCLEOTIDE SEQUENCE [LARGE SCALE GENOMIC DNA]</scope>
    <source>
        <strain evidence="3 4">TET16</strain>
    </source>
</reference>
<keyword evidence="4" id="KW-1185">Reference proteome</keyword>
<feature type="chain" id="PRO_5026969907" evidence="1">
    <location>
        <begin position="28"/>
        <end position="160"/>
    </location>
</feature>
<feature type="signal peptide" evidence="1">
    <location>
        <begin position="1"/>
        <end position="27"/>
    </location>
</feature>
<evidence type="ECO:0000313" key="3">
    <source>
        <dbReference type="EMBL" id="QJR37071.1"/>
    </source>
</evidence>
<accession>A0A6M4IXX0</accession>
<name>A0A6M4IXX0_9BACT</name>
<gene>
    <name evidence="3" type="ORF">HKW67_16880</name>
</gene>
<evidence type="ECO:0000259" key="2">
    <source>
        <dbReference type="PROSITE" id="PS50914"/>
    </source>
</evidence>
<dbReference type="KEGG" id="ggr:HKW67_16880"/>
<organism evidence="3 4">
    <name type="scientific">Gemmatimonas groenlandica</name>
    <dbReference type="NCBI Taxonomy" id="2732249"/>
    <lineage>
        <taxon>Bacteria</taxon>
        <taxon>Pseudomonadati</taxon>
        <taxon>Gemmatimonadota</taxon>
        <taxon>Gemmatimonadia</taxon>
        <taxon>Gemmatimonadales</taxon>
        <taxon>Gemmatimonadaceae</taxon>
        <taxon>Gemmatimonas</taxon>
    </lineage>
</organism>